<feature type="non-terminal residue" evidence="2">
    <location>
        <position position="1"/>
    </location>
</feature>
<dbReference type="Proteomes" id="UP000257109">
    <property type="component" value="Unassembled WGS sequence"/>
</dbReference>
<organism evidence="2 3">
    <name type="scientific">Mucuna pruriens</name>
    <name type="common">Velvet bean</name>
    <name type="synonym">Dolichos pruriens</name>
    <dbReference type="NCBI Taxonomy" id="157652"/>
    <lineage>
        <taxon>Eukaryota</taxon>
        <taxon>Viridiplantae</taxon>
        <taxon>Streptophyta</taxon>
        <taxon>Embryophyta</taxon>
        <taxon>Tracheophyta</taxon>
        <taxon>Spermatophyta</taxon>
        <taxon>Magnoliopsida</taxon>
        <taxon>eudicotyledons</taxon>
        <taxon>Gunneridae</taxon>
        <taxon>Pentapetalae</taxon>
        <taxon>rosids</taxon>
        <taxon>fabids</taxon>
        <taxon>Fabales</taxon>
        <taxon>Fabaceae</taxon>
        <taxon>Papilionoideae</taxon>
        <taxon>50 kb inversion clade</taxon>
        <taxon>NPAAA clade</taxon>
        <taxon>indigoferoid/millettioid clade</taxon>
        <taxon>Phaseoleae</taxon>
        <taxon>Mucuna</taxon>
    </lineage>
</organism>
<gene>
    <name evidence="2" type="ORF">CR513_13006</name>
</gene>
<evidence type="ECO:0000313" key="3">
    <source>
        <dbReference type="Proteomes" id="UP000257109"/>
    </source>
</evidence>
<feature type="signal peptide" evidence="1">
    <location>
        <begin position="1"/>
        <end position="24"/>
    </location>
</feature>
<name>A0A371HKU5_MUCPR</name>
<reference evidence="2" key="1">
    <citation type="submission" date="2018-05" db="EMBL/GenBank/DDBJ databases">
        <title>Draft genome of Mucuna pruriens seed.</title>
        <authorList>
            <person name="Nnadi N.E."/>
            <person name="Vos R."/>
            <person name="Hasami M.H."/>
            <person name="Devisetty U.K."/>
            <person name="Aguiy J.C."/>
        </authorList>
    </citation>
    <scope>NUCLEOTIDE SEQUENCE [LARGE SCALE GENOMIC DNA]</scope>
    <source>
        <strain evidence="2">JCA_2017</strain>
    </source>
</reference>
<evidence type="ECO:0000256" key="1">
    <source>
        <dbReference type="SAM" id="SignalP"/>
    </source>
</evidence>
<protein>
    <submittedName>
        <fullName evidence="2">Uncharacterized protein</fullName>
    </submittedName>
</protein>
<dbReference type="EMBL" id="QJKJ01002303">
    <property type="protein sequence ID" value="RDY03413.1"/>
    <property type="molecule type" value="Genomic_DNA"/>
</dbReference>
<sequence>MAKNAKKTNAVMIMIMIIVGFVQANCNPQFASTESNNVPDKIGARGPTTYAVDSCAQECNNKNVENKDFYQKN</sequence>
<feature type="chain" id="PRO_5016745272" evidence="1">
    <location>
        <begin position="25"/>
        <end position="73"/>
    </location>
</feature>
<accession>A0A371HKU5</accession>
<keyword evidence="3" id="KW-1185">Reference proteome</keyword>
<keyword evidence="1" id="KW-0732">Signal</keyword>
<evidence type="ECO:0000313" key="2">
    <source>
        <dbReference type="EMBL" id="RDY03413.1"/>
    </source>
</evidence>
<proteinExistence type="predicted"/>
<dbReference type="AlphaFoldDB" id="A0A371HKU5"/>
<comment type="caution">
    <text evidence="2">The sequence shown here is derived from an EMBL/GenBank/DDBJ whole genome shotgun (WGS) entry which is preliminary data.</text>
</comment>